<evidence type="ECO:0000313" key="1">
    <source>
        <dbReference type="EMBL" id="KAF5336972.1"/>
    </source>
</evidence>
<comment type="caution">
    <text evidence="1">The sequence shown here is derived from an EMBL/GenBank/DDBJ whole genome shotgun (WGS) entry which is preliminary data.</text>
</comment>
<reference evidence="1 2" key="1">
    <citation type="journal article" date="2020" name="ISME J.">
        <title>Uncovering the hidden diversity of litter-decomposition mechanisms in mushroom-forming fungi.</title>
        <authorList>
            <person name="Floudas D."/>
            <person name="Bentzer J."/>
            <person name="Ahren D."/>
            <person name="Johansson T."/>
            <person name="Persson P."/>
            <person name="Tunlid A."/>
        </authorList>
    </citation>
    <scope>NUCLEOTIDE SEQUENCE [LARGE SCALE GENOMIC DNA]</scope>
    <source>
        <strain evidence="1 2">CBS 175.51</strain>
    </source>
</reference>
<accession>A0A8H5FHQ6</accession>
<evidence type="ECO:0000313" key="2">
    <source>
        <dbReference type="Proteomes" id="UP000541558"/>
    </source>
</evidence>
<protein>
    <submittedName>
        <fullName evidence="1">Uncharacterized protein</fullName>
    </submittedName>
</protein>
<proteinExistence type="predicted"/>
<organism evidence="1 2">
    <name type="scientific">Ephemerocybe angulata</name>
    <dbReference type="NCBI Taxonomy" id="980116"/>
    <lineage>
        <taxon>Eukaryota</taxon>
        <taxon>Fungi</taxon>
        <taxon>Dikarya</taxon>
        <taxon>Basidiomycota</taxon>
        <taxon>Agaricomycotina</taxon>
        <taxon>Agaricomycetes</taxon>
        <taxon>Agaricomycetidae</taxon>
        <taxon>Agaricales</taxon>
        <taxon>Agaricineae</taxon>
        <taxon>Psathyrellaceae</taxon>
        <taxon>Ephemerocybe</taxon>
    </lineage>
</organism>
<dbReference type="EMBL" id="JAACJK010000057">
    <property type="protein sequence ID" value="KAF5336972.1"/>
    <property type="molecule type" value="Genomic_DNA"/>
</dbReference>
<sequence length="128" mass="13832">MPKFNEDSRNSWVRVYVMAGNAETAKAHIAFSALALLRPSLSSMPQPARKRKHGHSGLTGVELASTLLSINNLLQKHYEVQSLEASGAVALNSSAYKTLVISPEHAVTSVGGRRLRAAQRVQVGNAKR</sequence>
<dbReference type="Proteomes" id="UP000541558">
    <property type="component" value="Unassembled WGS sequence"/>
</dbReference>
<keyword evidence="2" id="KW-1185">Reference proteome</keyword>
<gene>
    <name evidence="1" type="ORF">D9611_002985</name>
</gene>
<dbReference type="AlphaFoldDB" id="A0A8H5FHQ6"/>
<name>A0A8H5FHQ6_9AGAR</name>